<proteinExistence type="predicted"/>
<feature type="chain" id="PRO_5002431207" evidence="1">
    <location>
        <begin position="19"/>
        <end position="54"/>
    </location>
</feature>
<keyword evidence="1" id="KW-0732">Signal</keyword>
<evidence type="ECO:0000256" key="1">
    <source>
        <dbReference type="SAM" id="SignalP"/>
    </source>
</evidence>
<sequence length="54" mass="6278">MFSHGVLLLLLHVQFLTTFQLILHSGILYKNVIDICYGKNIFNPLKSKFAYFNC</sequence>
<name>A0A0E9QLM7_ANGAN</name>
<protein>
    <submittedName>
        <fullName evidence="2">Uncharacterized protein</fullName>
    </submittedName>
</protein>
<dbReference type="AlphaFoldDB" id="A0A0E9QLM7"/>
<reference evidence="2" key="2">
    <citation type="journal article" date="2015" name="Fish Shellfish Immunol.">
        <title>Early steps in the European eel (Anguilla anguilla)-Vibrio vulnificus interaction in the gills: Role of the RtxA13 toxin.</title>
        <authorList>
            <person name="Callol A."/>
            <person name="Pajuelo D."/>
            <person name="Ebbesson L."/>
            <person name="Teles M."/>
            <person name="MacKenzie S."/>
            <person name="Amaro C."/>
        </authorList>
    </citation>
    <scope>NUCLEOTIDE SEQUENCE</scope>
</reference>
<evidence type="ECO:0000313" key="2">
    <source>
        <dbReference type="EMBL" id="JAH16968.1"/>
    </source>
</evidence>
<reference evidence="2" key="1">
    <citation type="submission" date="2014-11" db="EMBL/GenBank/DDBJ databases">
        <authorList>
            <person name="Amaro Gonzalez C."/>
        </authorList>
    </citation>
    <scope>NUCLEOTIDE SEQUENCE</scope>
</reference>
<feature type="signal peptide" evidence="1">
    <location>
        <begin position="1"/>
        <end position="18"/>
    </location>
</feature>
<organism evidence="2">
    <name type="scientific">Anguilla anguilla</name>
    <name type="common">European freshwater eel</name>
    <name type="synonym">Muraena anguilla</name>
    <dbReference type="NCBI Taxonomy" id="7936"/>
    <lineage>
        <taxon>Eukaryota</taxon>
        <taxon>Metazoa</taxon>
        <taxon>Chordata</taxon>
        <taxon>Craniata</taxon>
        <taxon>Vertebrata</taxon>
        <taxon>Euteleostomi</taxon>
        <taxon>Actinopterygii</taxon>
        <taxon>Neopterygii</taxon>
        <taxon>Teleostei</taxon>
        <taxon>Anguilliformes</taxon>
        <taxon>Anguillidae</taxon>
        <taxon>Anguilla</taxon>
    </lineage>
</organism>
<dbReference type="EMBL" id="GBXM01091609">
    <property type="protein sequence ID" value="JAH16968.1"/>
    <property type="molecule type" value="Transcribed_RNA"/>
</dbReference>
<accession>A0A0E9QLM7</accession>